<name>K5B8Y9_MYCHD</name>
<comment type="caution">
    <text evidence="2">The sequence shown here is derived from an EMBL/GenBank/DDBJ whole genome shotgun (WGS) entry which is preliminary data.</text>
</comment>
<dbReference type="Proteomes" id="UP000006265">
    <property type="component" value="Unassembled WGS sequence"/>
</dbReference>
<keyword evidence="3" id="KW-1185">Reference proteome</keyword>
<accession>K5B8Y9</accession>
<evidence type="ECO:0000313" key="2">
    <source>
        <dbReference type="EMBL" id="EKF24528.1"/>
    </source>
</evidence>
<dbReference type="Gene3D" id="3.40.50.1820">
    <property type="entry name" value="alpha/beta hydrolase"/>
    <property type="match status" value="1"/>
</dbReference>
<dbReference type="AlphaFoldDB" id="K5B8Y9"/>
<dbReference type="SUPFAM" id="SSF53474">
    <property type="entry name" value="alpha/beta-Hydrolases"/>
    <property type="match status" value="1"/>
</dbReference>
<keyword evidence="1 2" id="KW-0378">Hydrolase</keyword>
<dbReference type="STRING" id="1122247.GCA_000379865_04406"/>
<sequence>MAEFDYAQVHPELRRTARFLPKTFGLHRGLTLPRSVLALAARTGRLRDTEVIRVNGQVSVRVHRPAADVAPGPALLWIHGGGTVTGSAAQDDRFCRKLVNFTDAAVVAVEHRLAPEHPYPAPVEDCYAALDWLVGQPWVDPARIAVGGASAGGGLAAAVAQRARDRGEVDLALQLLVYPMLDDRTPDEAEPRVLWTARDNRLAWRWYLAGADPAEAVPARREDLSGLPPAWIGVGALDLFYDESRRYGERLQDAGVETHLEIVAGAFHVFDQLVPNASVSQRFFAAQVRALRAALGDKH</sequence>
<dbReference type="eggNOG" id="COG0657">
    <property type="taxonomic scope" value="Bacteria"/>
</dbReference>
<reference evidence="2 3" key="1">
    <citation type="journal article" date="2012" name="J. Bacteriol.">
        <title>Genome sequence of Mycobacterium hassiacum DSM 44199, a rare source of heat-stable mycobacterial proteins.</title>
        <authorList>
            <person name="Tiago I."/>
            <person name="Maranha A."/>
            <person name="Mendes V."/>
            <person name="Alarico S."/>
            <person name="Moynihan P.J."/>
            <person name="Clarke A.J."/>
            <person name="Macedo-Ribeiro S."/>
            <person name="Pereira P.J."/>
            <person name="Empadinhas N."/>
        </authorList>
    </citation>
    <scope>NUCLEOTIDE SEQUENCE [LARGE SCALE GENOMIC DNA]</scope>
    <source>
        <strain evidence="3">DSM 44199 / CIP 105218 / JCM 12690 / 3849</strain>
    </source>
</reference>
<dbReference type="PANTHER" id="PTHR48081">
    <property type="entry name" value="AB HYDROLASE SUPERFAMILY PROTEIN C4A8.06C"/>
    <property type="match status" value="1"/>
</dbReference>
<dbReference type="Pfam" id="PF07859">
    <property type="entry name" value="Abhydrolase_3"/>
    <property type="match status" value="1"/>
</dbReference>
<dbReference type="InterPro" id="IPR029058">
    <property type="entry name" value="AB_hydrolase_fold"/>
</dbReference>
<dbReference type="EMBL" id="AMRA01000038">
    <property type="protein sequence ID" value="EKF24528.1"/>
    <property type="molecule type" value="Genomic_DNA"/>
</dbReference>
<dbReference type="GO" id="GO:0016787">
    <property type="term" value="F:hydrolase activity"/>
    <property type="evidence" value="ECO:0007669"/>
    <property type="project" value="UniProtKB-KW"/>
</dbReference>
<gene>
    <name evidence="2" type="ORF">C731_1463</name>
</gene>
<evidence type="ECO:0000256" key="1">
    <source>
        <dbReference type="ARBA" id="ARBA00022801"/>
    </source>
</evidence>
<dbReference type="InterPro" id="IPR050300">
    <property type="entry name" value="GDXG_lipolytic_enzyme"/>
</dbReference>
<evidence type="ECO:0000313" key="3">
    <source>
        <dbReference type="Proteomes" id="UP000006265"/>
    </source>
</evidence>
<dbReference type="OrthoDB" id="3181909at2"/>
<dbReference type="InterPro" id="IPR013094">
    <property type="entry name" value="AB_hydrolase_3"/>
</dbReference>
<dbReference type="RefSeq" id="WP_005626072.1">
    <property type="nucleotide sequence ID" value="NZ_AMRA01000038.1"/>
</dbReference>
<proteinExistence type="predicted"/>
<protein>
    <submittedName>
        <fullName evidence="2">Alpha/beta hydrolase fold family protein</fullName>
    </submittedName>
</protein>
<dbReference type="PATRIC" id="fig|1122247.3.peg.1406"/>
<dbReference type="PANTHER" id="PTHR48081:SF8">
    <property type="entry name" value="ALPHA_BETA HYDROLASE FOLD-3 DOMAIN-CONTAINING PROTEIN-RELATED"/>
    <property type="match status" value="1"/>
</dbReference>
<organism evidence="2 3">
    <name type="scientific">Mycolicibacterium hassiacum (strain DSM 44199 / CIP 105218 / JCM 12690 / 3849)</name>
    <name type="common">Mycobacterium hassiacum</name>
    <dbReference type="NCBI Taxonomy" id="1122247"/>
    <lineage>
        <taxon>Bacteria</taxon>
        <taxon>Bacillati</taxon>
        <taxon>Actinomycetota</taxon>
        <taxon>Actinomycetes</taxon>
        <taxon>Mycobacteriales</taxon>
        <taxon>Mycobacteriaceae</taxon>
        <taxon>Mycolicibacterium</taxon>
    </lineage>
</organism>